<keyword evidence="1" id="KW-1133">Transmembrane helix</keyword>
<protein>
    <submittedName>
        <fullName evidence="2">Uncharacterized protein</fullName>
    </submittedName>
</protein>
<dbReference type="EMBL" id="GGMS01008867">
    <property type="protein sequence ID" value="MBY78070.1"/>
    <property type="molecule type" value="Transcribed_RNA"/>
</dbReference>
<proteinExistence type="predicted"/>
<dbReference type="AlphaFoldDB" id="A0A2S2QKL0"/>
<name>A0A2S2QKL0_9HEMI</name>
<gene>
    <name evidence="2" type="ORF">g.27806</name>
</gene>
<evidence type="ECO:0000256" key="1">
    <source>
        <dbReference type="SAM" id="Phobius"/>
    </source>
</evidence>
<keyword evidence="1" id="KW-0812">Transmembrane</keyword>
<sequence>MYYSILYTMSKYFQQFTNYILNTRNYHTFIGHCTRIINNNHIILSHIQPSLFWSSSSSFLVNIHFHNHSNRFCILSSHYMPKPSQSIFSHLVYIDATPILYLSHICLLFYFSYHSIQPSK</sequence>
<reference evidence="2" key="1">
    <citation type="submission" date="2018-04" db="EMBL/GenBank/DDBJ databases">
        <title>Transcriptome assembly of Sipha flava.</title>
        <authorList>
            <person name="Scully E.D."/>
            <person name="Geib S.M."/>
            <person name="Palmer N.A."/>
            <person name="Koch K."/>
            <person name="Bradshaw J."/>
            <person name="Heng-Moss T."/>
            <person name="Sarath G."/>
        </authorList>
    </citation>
    <scope>NUCLEOTIDE SEQUENCE</scope>
</reference>
<accession>A0A2S2QKL0</accession>
<keyword evidence="1" id="KW-0472">Membrane</keyword>
<evidence type="ECO:0000313" key="2">
    <source>
        <dbReference type="EMBL" id="MBY78070.1"/>
    </source>
</evidence>
<organism evidence="2">
    <name type="scientific">Sipha flava</name>
    <name type="common">yellow sugarcane aphid</name>
    <dbReference type="NCBI Taxonomy" id="143950"/>
    <lineage>
        <taxon>Eukaryota</taxon>
        <taxon>Metazoa</taxon>
        <taxon>Ecdysozoa</taxon>
        <taxon>Arthropoda</taxon>
        <taxon>Hexapoda</taxon>
        <taxon>Insecta</taxon>
        <taxon>Pterygota</taxon>
        <taxon>Neoptera</taxon>
        <taxon>Paraneoptera</taxon>
        <taxon>Hemiptera</taxon>
        <taxon>Sternorrhyncha</taxon>
        <taxon>Aphidomorpha</taxon>
        <taxon>Aphidoidea</taxon>
        <taxon>Aphididae</taxon>
        <taxon>Sipha</taxon>
    </lineage>
</organism>
<feature type="transmembrane region" description="Helical" evidence="1">
    <location>
        <begin position="87"/>
        <end position="111"/>
    </location>
</feature>